<proteinExistence type="predicted"/>
<dbReference type="PANTHER" id="PTHR47958">
    <property type="entry name" value="ATP-DEPENDENT RNA HELICASE DBP3"/>
    <property type="match status" value="1"/>
</dbReference>
<dbReference type="InterPro" id="IPR001650">
    <property type="entry name" value="Helicase_C-like"/>
</dbReference>
<dbReference type="GO" id="GO:0003723">
    <property type="term" value="F:RNA binding"/>
    <property type="evidence" value="ECO:0007669"/>
    <property type="project" value="UniProtKB-KW"/>
</dbReference>
<keyword evidence="1" id="KW-0694">RNA-binding</keyword>
<protein>
    <recommendedName>
        <fullName evidence="2">Helicase C-terminal domain-containing protein</fullName>
    </recommendedName>
</protein>
<name>A0A8S9IVX4_BRACR</name>
<dbReference type="SUPFAM" id="SSF52540">
    <property type="entry name" value="P-loop containing nucleoside triphosphate hydrolases"/>
    <property type="match status" value="1"/>
</dbReference>
<reference evidence="3" key="1">
    <citation type="submission" date="2019-12" db="EMBL/GenBank/DDBJ databases">
        <title>Genome sequencing and annotation of Brassica cretica.</title>
        <authorList>
            <person name="Studholme D.J."/>
            <person name="Sarris P.F."/>
        </authorList>
    </citation>
    <scope>NUCLEOTIDE SEQUENCE</scope>
    <source>
        <strain evidence="3">PFS-102/07</strain>
        <tissue evidence="3">Leaf</tissue>
    </source>
</reference>
<organism evidence="3">
    <name type="scientific">Brassica cretica</name>
    <name type="common">Mustard</name>
    <dbReference type="NCBI Taxonomy" id="69181"/>
    <lineage>
        <taxon>Eukaryota</taxon>
        <taxon>Viridiplantae</taxon>
        <taxon>Streptophyta</taxon>
        <taxon>Embryophyta</taxon>
        <taxon>Tracheophyta</taxon>
        <taxon>Spermatophyta</taxon>
        <taxon>Magnoliopsida</taxon>
        <taxon>eudicotyledons</taxon>
        <taxon>Gunneridae</taxon>
        <taxon>Pentapetalae</taxon>
        <taxon>rosids</taxon>
        <taxon>malvids</taxon>
        <taxon>Brassicales</taxon>
        <taxon>Brassicaceae</taxon>
        <taxon>Brassiceae</taxon>
        <taxon>Brassica</taxon>
    </lineage>
</organism>
<gene>
    <name evidence="3" type="ORF">F2Q70_00000962</name>
</gene>
<dbReference type="Pfam" id="PF00271">
    <property type="entry name" value="Helicase_C"/>
    <property type="match status" value="1"/>
</dbReference>
<sequence length="77" mass="9156">MFTVVMKESRRPPWQKTQLLTHMIKSTQVDWLSEKMRTNNFTVSSMHGDMPQKERDEIMNQFRSGDSRGIDVQQVIR</sequence>
<feature type="domain" description="Helicase C-terminal" evidence="2">
    <location>
        <begin position="16"/>
        <end position="68"/>
    </location>
</feature>
<dbReference type="Gene3D" id="3.40.50.300">
    <property type="entry name" value="P-loop containing nucleotide triphosphate hydrolases"/>
    <property type="match status" value="1"/>
</dbReference>
<dbReference type="InterPro" id="IPR027417">
    <property type="entry name" value="P-loop_NTPase"/>
</dbReference>
<dbReference type="AlphaFoldDB" id="A0A8S9IVX4"/>
<dbReference type="EMBL" id="QGKY02001015">
    <property type="protein sequence ID" value="KAF2573017.1"/>
    <property type="molecule type" value="Genomic_DNA"/>
</dbReference>
<comment type="caution">
    <text evidence="3">The sequence shown here is derived from an EMBL/GenBank/DDBJ whole genome shotgun (WGS) entry which is preliminary data.</text>
</comment>
<evidence type="ECO:0000259" key="2">
    <source>
        <dbReference type="Pfam" id="PF00271"/>
    </source>
</evidence>
<accession>A0A8S9IVX4</accession>
<evidence type="ECO:0000313" key="3">
    <source>
        <dbReference type="EMBL" id="KAF2573017.1"/>
    </source>
</evidence>
<evidence type="ECO:0000256" key="1">
    <source>
        <dbReference type="ARBA" id="ARBA00022884"/>
    </source>
</evidence>